<dbReference type="RefSeq" id="WP_215922358.1">
    <property type="nucleotide sequence ID" value="NZ_JAHKNI010000014.1"/>
</dbReference>
<gene>
    <name evidence="2" type="ORF">KO481_32710</name>
</gene>
<reference evidence="2 3" key="1">
    <citation type="submission" date="2021-06" db="EMBL/GenBank/DDBJ databases">
        <title>Actinomycetes sequencing.</title>
        <authorList>
            <person name="Shan Q."/>
        </authorList>
    </citation>
    <scope>NUCLEOTIDE SEQUENCE [LARGE SCALE GENOMIC DNA]</scope>
    <source>
        <strain evidence="2 3">NEAU-G5</strain>
    </source>
</reference>
<feature type="compositionally biased region" description="Polar residues" evidence="1">
    <location>
        <begin position="76"/>
        <end position="90"/>
    </location>
</feature>
<evidence type="ECO:0000313" key="3">
    <source>
        <dbReference type="Proteomes" id="UP000733379"/>
    </source>
</evidence>
<sequence>MLYYTRTGNTVVVPDEICPHADLVLAHHQMQLHRTCRIDLCAWKWVAYTTLIHHGHVVPTDTSPRDRALRRGLPDPTSTNLSDRTGSANPNPHDPAISPVHPDPHPNDHDPADGTGPRPHETSSRPENPGEADPTSPNVPEPQPFRQILDGLERLTRDLREHGDGRCTP</sequence>
<comment type="caution">
    <text evidence="2">The sequence shown here is derived from an EMBL/GenBank/DDBJ whole genome shotgun (WGS) entry which is preliminary data.</text>
</comment>
<proteinExistence type="predicted"/>
<feature type="compositionally biased region" description="Basic and acidic residues" evidence="1">
    <location>
        <begin position="63"/>
        <end position="73"/>
    </location>
</feature>
<feature type="compositionally biased region" description="Basic and acidic residues" evidence="1">
    <location>
        <begin position="102"/>
        <end position="124"/>
    </location>
</feature>
<evidence type="ECO:0000256" key="1">
    <source>
        <dbReference type="SAM" id="MobiDB-lite"/>
    </source>
</evidence>
<keyword evidence="3" id="KW-1185">Reference proteome</keyword>
<dbReference type="Proteomes" id="UP000733379">
    <property type="component" value="Unassembled WGS sequence"/>
</dbReference>
<dbReference type="EMBL" id="JAHKNI010000014">
    <property type="protein sequence ID" value="MBU3066267.1"/>
    <property type="molecule type" value="Genomic_DNA"/>
</dbReference>
<protein>
    <submittedName>
        <fullName evidence="2">Uncharacterized protein</fullName>
    </submittedName>
</protein>
<organism evidence="2 3">
    <name type="scientific">Nocardia albiluteola</name>
    <dbReference type="NCBI Taxonomy" id="2842303"/>
    <lineage>
        <taxon>Bacteria</taxon>
        <taxon>Bacillati</taxon>
        <taxon>Actinomycetota</taxon>
        <taxon>Actinomycetes</taxon>
        <taxon>Mycobacteriales</taxon>
        <taxon>Nocardiaceae</taxon>
        <taxon>Nocardia</taxon>
    </lineage>
</organism>
<accession>A0ABS6B7H9</accession>
<name>A0ABS6B7H9_9NOCA</name>
<evidence type="ECO:0000313" key="2">
    <source>
        <dbReference type="EMBL" id="MBU3066267.1"/>
    </source>
</evidence>
<feature type="region of interest" description="Disordered" evidence="1">
    <location>
        <begin position="56"/>
        <end position="146"/>
    </location>
</feature>